<gene>
    <name evidence="1" type="ORF">METZ01_LOCUS149995</name>
</gene>
<protein>
    <recommendedName>
        <fullName evidence="2">DUF5723 domain-containing protein</fullName>
    </recommendedName>
</protein>
<dbReference type="AlphaFoldDB" id="A0A382A7C9"/>
<reference evidence="1" key="1">
    <citation type="submission" date="2018-05" db="EMBL/GenBank/DDBJ databases">
        <authorList>
            <person name="Lanie J.A."/>
            <person name="Ng W.-L."/>
            <person name="Kazmierczak K.M."/>
            <person name="Andrzejewski T.M."/>
            <person name="Davidsen T.M."/>
            <person name="Wayne K.J."/>
            <person name="Tettelin H."/>
            <person name="Glass J.I."/>
            <person name="Rusch D."/>
            <person name="Podicherti R."/>
            <person name="Tsui H.-C.T."/>
            <person name="Winkler M.E."/>
        </authorList>
    </citation>
    <scope>NUCLEOTIDE SEQUENCE</scope>
</reference>
<name>A0A382A7C9_9ZZZZ</name>
<accession>A0A382A7C9</accession>
<proteinExistence type="predicted"/>
<sequence length="323" mass="36664">MPVGNSDQGVGLSAGDIMVSSDFFYQFIDWRHDQVDASEPYDHEGTLSTTIISPTITIGLSDWWNLSFQQILGTRHMGWGLDETSKHHRDEHSHSNFLNAIGGYLGDARLMFRYLALNTGRGQGSRLFFGLGYVIPSKNTLSVSPFLKDEDENSDTYGEYFDHRHFSMSQGVKKMVFESQYYYKKVTNPVFLGMSFKMDEPLSDNEYGFSGSRLTELSLSFLFNKNNFMKIPYGLNVVVSHENEAFWNGVPAPNSKSIIITPAMSLFWSTDFANLSLGFQFPIFLSGAMSESGETDLNQEANAFQISLSMRKILDYTIPWLYW</sequence>
<evidence type="ECO:0000313" key="1">
    <source>
        <dbReference type="EMBL" id="SVA97141.1"/>
    </source>
</evidence>
<dbReference type="EMBL" id="UINC01024117">
    <property type="protein sequence ID" value="SVA97141.1"/>
    <property type="molecule type" value="Genomic_DNA"/>
</dbReference>
<organism evidence="1">
    <name type="scientific">marine metagenome</name>
    <dbReference type="NCBI Taxonomy" id="408172"/>
    <lineage>
        <taxon>unclassified sequences</taxon>
        <taxon>metagenomes</taxon>
        <taxon>ecological metagenomes</taxon>
    </lineage>
</organism>
<evidence type="ECO:0008006" key="2">
    <source>
        <dbReference type="Google" id="ProtNLM"/>
    </source>
</evidence>